<comment type="caution">
    <text evidence="1">The sequence shown here is derived from an EMBL/GenBank/DDBJ whole genome shotgun (WGS) entry which is preliminary data.</text>
</comment>
<organism evidence="1 2">
    <name type="scientific">Eumeta variegata</name>
    <name type="common">Bagworm moth</name>
    <name type="synonym">Eumeta japonica</name>
    <dbReference type="NCBI Taxonomy" id="151549"/>
    <lineage>
        <taxon>Eukaryota</taxon>
        <taxon>Metazoa</taxon>
        <taxon>Ecdysozoa</taxon>
        <taxon>Arthropoda</taxon>
        <taxon>Hexapoda</taxon>
        <taxon>Insecta</taxon>
        <taxon>Pterygota</taxon>
        <taxon>Neoptera</taxon>
        <taxon>Endopterygota</taxon>
        <taxon>Lepidoptera</taxon>
        <taxon>Glossata</taxon>
        <taxon>Ditrysia</taxon>
        <taxon>Tineoidea</taxon>
        <taxon>Psychidae</taxon>
        <taxon>Oiketicinae</taxon>
        <taxon>Eumeta</taxon>
    </lineage>
</organism>
<dbReference type="Proteomes" id="UP000299102">
    <property type="component" value="Unassembled WGS sequence"/>
</dbReference>
<reference evidence="1 2" key="1">
    <citation type="journal article" date="2019" name="Commun. Biol.">
        <title>The bagworm genome reveals a unique fibroin gene that provides high tensile strength.</title>
        <authorList>
            <person name="Kono N."/>
            <person name="Nakamura H."/>
            <person name="Ohtoshi R."/>
            <person name="Tomita M."/>
            <person name="Numata K."/>
            <person name="Arakawa K."/>
        </authorList>
    </citation>
    <scope>NUCLEOTIDE SEQUENCE [LARGE SCALE GENOMIC DNA]</scope>
</reference>
<evidence type="ECO:0000313" key="1">
    <source>
        <dbReference type="EMBL" id="GBP79075.1"/>
    </source>
</evidence>
<protein>
    <submittedName>
        <fullName evidence="1">Uncharacterized protein</fullName>
    </submittedName>
</protein>
<dbReference type="AlphaFoldDB" id="A0A4C1YXK6"/>
<sequence length="100" mass="11799">MLQFFQAERIPFTAEFLPLGAVLAFQRIQIRDTALGKYRDGVSSRRVARRRWPQPVYVEIREKSARERTERRPEVKDEKKCVSISLRCELKATFTHLFDG</sequence>
<name>A0A4C1YXK6_EUMVA</name>
<accession>A0A4C1YXK6</accession>
<keyword evidence="2" id="KW-1185">Reference proteome</keyword>
<dbReference type="EMBL" id="BGZK01001399">
    <property type="protein sequence ID" value="GBP79075.1"/>
    <property type="molecule type" value="Genomic_DNA"/>
</dbReference>
<gene>
    <name evidence="1" type="ORF">EVAR_58744_1</name>
</gene>
<evidence type="ECO:0000313" key="2">
    <source>
        <dbReference type="Proteomes" id="UP000299102"/>
    </source>
</evidence>
<proteinExistence type="predicted"/>